<keyword evidence="1" id="KW-0732">Signal</keyword>
<dbReference type="Proteomes" id="UP000305398">
    <property type="component" value="Chromosome"/>
</dbReference>
<dbReference type="KEGG" id="hyj:FHG12_06005"/>
<feature type="domain" description="SGNH hydrolase-type esterase" evidence="2">
    <location>
        <begin position="66"/>
        <end position="220"/>
    </location>
</feature>
<keyword evidence="4" id="KW-1185">Reference proteome</keyword>
<dbReference type="SUPFAM" id="SSF52266">
    <property type="entry name" value="SGNH hydrolase"/>
    <property type="match status" value="1"/>
</dbReference>
<dbReference type="RefSeq" id="WP_139514864.1">
    <property type="nucleotide sequence ID" value="NZ_CP040896.1"/>
</dbReference>
<dbReference type="PANTHER" id="PTHR30383">
    <property type="entry name" value="THIOESTERASE 1/PROTEASE 1/LYSOPHOSPHOLIPASE L1"/>
    <property type="match status" value="1"/>
</dbReference>
<feature type="chain" id="PRO_5022771048" description="SGNH hydrolase-type esterase domain-containing protein" evidence="1">
    <location>
        <begin position="26"/>
        <end position="231"/>
    </location>
</feature>
<evidence type="ECO:0000313" key="4">
    <source>
        <dbReference type="Proteomes" id="UP000305398"/>
    </source>
</evidence>
<evidence type="ECO:0000313" key="3">
    <source>
        <dbReference type="EMBL" id="QDA59684.1"/>
    </source>
</evidence>
<dbReference type="InterPro" id="IPR051532">
    <property type="entry name" value="Ester_Hydrolysis_Enzymes"/>
</dbReference>
<feature type="signal peptide" evidence="1">
    <location>
        <begin position="1"/>
        <end position="25"/>
    </location>
</feature>
<dbReference type="CDD" id="cd04502">
    <property type="entry name" value="SGNH_hydrolase_like_7"/>
    <property type="match status" value="1"/>
</dbReference>
<dbReference type="InterPro" id="IPR013830">
    <property type="entry name" value="SGNH_hydro"/>
</dbReference>
<name>A0A5B7ZX44_9BACT</name>
<dbReference type="AlphaFoldDB" id="A0A5B7ZX44"/>
<dbReference type="EMBL" id="CP040896">
    <property type="protein sequence ID" value="QDA59684.1"/>
    <property type="molecule type" value="Genomic_DNA"/>
</dbReference>
<evidence type="ECO:0000256" key="1">
    <source>
        <dbReference type="SAM" id="SignalP"/>
    </source>
</evidence>
<reference evidence="3 4" key="1">
    <citation type="submission" date="2019-06" db="EMBL/GenBank/DDBJ databases">
        <authorList>
            <person name="Srinivasan S."/>
        </authorList>
    </citation>
    <scope>NUCLEOTIDE SEQUENCE [LARGE SCALE GENOMIC DNA]</scope>
    <source>
        <strain evidence="3 4">17J68-5</strain>
    </source>
</reference>
<sequence>MALSTRLRHGAFLFLLLFLGCPSWAQTVTPQLATPQQWTTEMAAFAHQDSLTPPPTKGIVFTGSSSVRKWETLATDLAGHPVLNRGFGGSRFPDANFYFEQLVLKYRPRQVFLYEGDNDLAAGATPEQVYESFRAFEKRLRHDLPKTDLVFISIKPSLARWALWPQMQSANNMIKSYIQKHPKRLHFLDVGTAMLGPDGKPRPELYVEDGLHMTRAGYDIWTRLVTPYLAK</sequence>
<dbReference type="InterPro" id="IPR036514">
    <property type="entry name" value="SGNH_hydro_sf"/>
</dbReference>
<dbReference type="Pfam" id="PF13472">
    <property type="entry name" value="Lipase_GDSL_2"/>
    <property type="match status" value="1"/>
</dbReference>
<dbReference type="GO" id="GO:0004622">
    <property type="term" value="F:phosphatidylcholine lysophospholipase activity"/>
    <property type="evidence" value="ECO:0007669"/>
    <property type="project" value="TreeGrafter"/>
</dbReference>
<protein>
    <recommendedName>
        <fullName evidence="2">SGNH hydrolase-type esterase domain-containing protein</fullName>
    </recommendedName>
</protein>
<dbReference type="Gene3D" id="3.40.50.1110">
    <property type="entry name" value="SGNH hydrolase"/>
    <property type="match status" value="1"/>
</dbReference>
<evidence type="ECO:0000259" key="2">
    <source>
        <dbReference type="Pfam" id="PF13472"/>
    </source>
</evidence>
<dbReference type="PANTHER" id="PTHR30383:SF5">
    <property type="entry name" value="SGNH HYDROLASE-TYPE ESTERASE DOMAIN-CONTAINING PROTEIN"/>
    <property type="match status" value="1"/>
</dbReference>
<organism evidence="3 4">
    <name type="scientific">Hymenobacter jejuensis</name>
    <dbReference type="NCBI Taxonomy" id="2502781"/>
    <lineage>
        <taxon>Bacteria</taxon>
        <taxon>Pseudomonadati</taxon>
        <taxon>Bacteroidota</taxon>
        <taxon>Cytophagia</taxon>
        <taxon>Cytophagales</taxon>
        <taxon>Hymenobacteraceae</taxon>
        <taxon>Hymenobacter</taxon>
    </lineage>
</organism>
<proteinExistence type="predicted"/>
<gene>
    <name evidence="3" type="ORF">FHG12_06005</name>
</gene>
<dbReference type="PROSITE" id="PS51257">
    <property type="entry name" value="PROKAR_LIPOPROTEIN"/>
    <property type="match status" value="1"/>
</dbReference>
<accession>A0A5B7ZX44</accession>
<dbReference type="OrthoDB" id="9790057at2"/>